<dbReference type="GO" id="GO:1990070">
    <property type="term" value="C:TRAPPI protein complex"/>
    <property type="evidence" value="ECO:0007669"/>
    <property type="project" value="TreeGrafter"/>
</dbReference>
<comment type="similarity">
    <text evidence="2 7">Belongs to the TRAPP small subunits family. BET3 subfamily.</text>
</comment>
<dbReference type="Gene3D" id="3.30.1380.20">
    <property type="entry name" value="Trafficking protein particle complex subunit 3"/>
    <property type="match status" value="1"/>
</dbReference>
<dbReference type="GO" id="GO:0006888">
    <property type="term" value="P:endoplasmic reticulum to Golgi vesicle-mediated transport"/>
    <property type="evidence" value="ECO:0007669"/>
    <property type="project" value="TreeGrafter"/>
</dbReference>
<protein>
    <recommendedName>
        <fullName evidence="7">Trafficking protein particle complex subunit</fullName>
    </recommendedName>
</protein>
<organism evidence="8 9">
    <name type="scientific">Conidiobolus coronatus (strain ATCC 28846 / CBS 209.66 / NRRL 28638)</name>
    <name type="common">Delacroixia coronata</name>
    <dbReference type="NCBI Taxonomy" id="796925"/>
    <lineage>
        <taxon>Eukaryota</taxon>
        <taxon>Fungi</taxon>
        <taxon>Fungi incertae sedis</taxon>
        <taxon>Zoopagomycota</taxon>
        <taxon>Entomophthoromycotina</taxon>
        <taxon>Entomophthoromycetes</taxon>
        <taxon>Entomophthorales</taxon>
        <taxon>Ancylistaceae</taxon>
        <taxon>Conidiobolus</taxon>
    </lineage>
</organism>
<gene>
    <name evidence="8" type="ORF">CONCODRAFT_44332</name>
</gene>
<evidence type="ECO:0000256" key="4">
    <source>
        <dbReference type="ARBA" id="ARBA00022824"/>
    </source>
</evidence>
<name>A0A137NSL3_CONC2</name>
<accession>A0A137NSL3</accession>
<dbReference type="FunFam" id="3.30.1380.20:FF:000002">
    <property type="entry name" value="Trafficking protein particle complex subunit"/>
    <property type="match status" value="1"/>
</dbReference>
<keyword evidence="6 7" id="KW-0333">Golgi apparatus</keyword>
<dbReference type="STRING" id="796925.A0A137NSL3"/>
<reference evidence="8 9" key="1">
    <citation type="journal article" date="2015" name="Genome Biol. Evol.">
        <title>Phylogenomic analyses indicate that early fungi evolved digesting cell walls of algal ancestors of land plants.</title>
        <authorList>
            <person name="Chang Y."/>
            <person name="Wang S."/>
            <person name="Sekimoto S."/>
            <person name="Aerts A.L."/>
            <person name="Choi C."/>
            <person name="Clum A."/>
            <person name="LaButti K.M."/>
            <person name="Lindquist E.A."/>
            <person name="Yee Ngan C."/>
            <person name="Ohm R.A."/>
            <person name="Salamov A.A."/>
            <person name="Grigoriev I.V."/>
            <person name="Spatafora J.W."/>
            <person name="Berbee M.L."/>
        </authorList>
    </citation>
    <scope>NUCLEOTIDE SEQUENCE [LARGE SCALE GENOMIC DNA]</scope>
    <source>
        <strain evidence="8 9">NRRL 28638</strain>
    </source>
</reference>
<keyword evidence="4 7" id="KW-0256">Endoplasmic reticulum</keyword>
<dbReference type="PANTHER" id="PTHR20902:SF0">
    <property type="entry name" value="TRAFFICKING PROTEIN PARTICLE COMPLEX SUBUNIT 5"/>
    <property type="match status" value="1"/>
</dbReference>
<dbReference type="OMA" id="YMVKFDD"/>
<dbReference type="PANTHER" id="PTHR20902">
    <property type="entry name" value="41-2 PROTEIN ANTIGEN-RELATED"/>
    <property type="match status" value="1"/>
</dbReference>
<dbReference type="Proteomes" id="UP000070444">
    <property type="component" value="Unassembled WGS sequence"/>
</dbReference>
<dbReference type="EMBL" id="KQ964832">
    <property type="protein sequence ID" value="KXN65682.1"/>
    <property type="molecule type" value="Genomic_DNA"/>
</dbReference>
<dbReference type="InterPro" id="IPR007194">
    <property type="entry name" value="TRAPP_component"/>
</dbReference>
<keyword evidence="5 7" id="KW-0931">ER-Golgi transport</keyword>
<comment type="subunit">
    <text evidence="7">Part of the multisubunit TRAPP (transport protein particle) complex.</text>
</comment>
<dbReference type="PIRSF" id="PIRSF017479">
    <property type="entry name" value="TRAPP_I_complex_Trs31"/>
    <property type="match status" value="1"/>
</dbReference>
<dbReference type="GO" id="GO:1990072">
    <property type="term" value="C:TRAPPIII protein complex"/>
    <property type="evidence" value="ECO:0007669"/>
    <property type="project" value="TreeGrafter"/>
</dbReference>
<evidence type="ECO:0000256" key="1">
    <source>
        <dbReference type="ARBA" id="ARBA00004240"/>
    </source>
</evidence>
<dbReference type="InterPro" id="IPR024096">
    <property type="entry name" value="NO_sig/Golgi_transp_ligand-bd"/>
</dbReference>
<evidence type="ECO:0000256" key="6">
    <source>
        <dbReference type="ARBA" id="ARBA00023034"/>
    </source>
</evidence>
<dbReference type="Pfam" id="PF04051">
    <property type="entry name" value="TRAPP"/>
    <property type="match status" value="1"/>
</dbReference>
<evidence type="ECO:0000256" key="5">
    <source>
        <dbReference type="ARBA" id="ARBA00022892"/>
    </source>
</evidence>
<proteinExistence type="inferred from homology"/>
<dbReference type="OrthoDB" id="10254842at2759"/>
<evidence type="ECO:0000256" key="3">
    <source>
        <dbReference type="ARBA" id="ARBA00022448"/>
    </source>
</evidence>
<dbReference type="AlphaFoldDB" id="A0A137NSL3"/>
<dbReference type="GO" id="GO:0005783">
    <property type="term" value="C:endoplasmic reticulum"/>
    <property type="evidence" value="ECO:0007669"/>
    <property type="project" value="UniProtKB-SubCell"/>
</dbReference>
<keyword evidence="9" id="KW-1185">Reference proteome</keyword>
<evidence type="ECO:0000256" key="2">
    <source>
        <dbReference type="ARBA" id="ARBA00006218"/>
    </source>
</evidence>
<sequence length="220" mass="25094">MIKQRLDSVVSGTTSPTKFAPLNLEGNLKAKILDRPFNKLRGQEVSLSSFAFLFSQIIQYSQLKVTGITDLENNLNKIGQRVGIRTLELIMSREKLIRRELTIINQLYFINTTVWKYLFGKAADSLEKSTDQEDEYMISDNDPYLTQFISVPKDLSQLNCNAFLAGIIEGVLRASQFPCRVTAHSNPVPQFPKRTTILIKFSPEVLHRDNLQQLQSQNQK</sequence>
<dbReference type="InterPro" id="IPR016696">
    <property type="entry name" value="TRAPP-I_su5"/>
</dbReference>
<evidence type="ECO:0000313" key="8">
    <source>
        <dbReference type="EMBL" id="KXN65682.1"/>
    </source>
</evidence>
<dbReference type="CDD" id="cd14943">
    <property type="entry name" value="TRAPPC5_Trs31"/>
    <property type="match status" value="1"/>
</dbReference>
<dbReference type="SUPFAM" id="SSF111126">
    <property type="entry name" value="Ligand-binding domain in the NO signalling and Golgi transport"/>
    <property type="match status" value="1"/>
</dbReference>
<comment type="subcellular location">
    <subcellularLocation>
        <location evidence="1">Endoplasmic reticulum</location>
    </subcellularLocation>
    <subcellularLocation>
        <location evidence="7">Golgi apparatus</location>
        <location evidence="7">cis-Golgi network</location>
    </subcellularLocation>
</comment>
<evidence type="ECO:0000256" key="7">
    <source>
        <dbReference type="PIRNR" id="PIRNR017479"/>
    </source>
</evidence>
<keyword evidence="3 7" id="KW-0813">Transport</keyword>
<evidence type="ECO:0000313" key="9">
    <source>
        <dbReference type="Proteomes" id="UP000070444"/>
    </source>
</evidence>
<dbReference type="GO" id="GO:1990071">
    <property type="term" value="C:TRAPPII protein complex"/>
    <property type="evidence" value="ECO:0007669"/>
    <property type="project" value="TreeGrafter"/>
</dbReference>